<name>A0A6M3ID56_9ZZZZ</name>
<reference evidence="2" key="1">
    <citation type="submission" date="2020-03" db="EMBL/GenBank/DDBJ databases">
        <title>The deep terrestrial virosphere.</title>
        <authorList>
            <person name="Holmfeldt K."/>
            <person name="Nilsson E."/>
            <person name="Simone D."/>
            <person name="Lopez-Fernandez M."/>
            <person name="Wu X."/>
            <person name="de Brujin I."/>
            <person name="Lundin D."/>
            <person name="Andersson A."/>
            <person name="Bertilsson S."/>
            <person name="Dopson M."/>
        </authorList>
    </citation>
    <scope>NUCLEOTIDE SEQUENCE</scope>
    <source>
        <strain evidence="2">MM415B02060</strain>
    </source>
</reference>
<feature type="region of interest" description="Disordered" evidence="1">
    <location>
        <begin position="259"/>
        <end position="294"/>
    </location>
</feature>
<feature type="region of interest" description="Disordered" evidence="1">
    <location>
        <begin position="1"/>
        <end position="83"/>
    </location>
</feature>
<dbReference type="EMBL" id="MT141154">
    <property type="protein sequence ID" value="QJA55365.1"/>
    <property type="molecule type" value="Genomic_DNA"/>
</dbReference>
<proteinExistence type="predicted"/>
<sequence length="312" mass="35815">MAKKPTEETPTYGTDETPDGFIPMALPDTVEEPEVEAVETPEVPEIEPPETPEVETPETPEVEEKPEEKPTFQFVDGKPLDDKPFMVIKHQGKEVSIATEEEARNFMQKGFDYDYKVGRHGKLAQTLDQHPDFAKKVAQDWEDYLKERTAPKVEEPRRPTLKKLDEFEDPNDWLMENYKSLKAIEESPKRPEPVGPQQDYSWVSAMVTHDPQNFQRVAPLLPEFAERFLTKAQYDEVNNSLPALVRFYDQVRDYVIKENPKPKPEVTPLKPSFRMKSGGGEAPSADTKPPWEGKNNEEFEQYMAQVKGIASY</sequence>
<protein>
    <submittedName>
        <fullName evidence="2">Uncharacterized protein</fullName>
    </submittedName>
</protein>
<accession>A0A6M3ID56</accession>
<dbReference type="AlphaFoldDB" id="A0A6M3ID56"/>
<gene>
    <name evidence="2" type="ORF">MM415B02060_0004</name>
</gene>
<organism evidence="2">
    <name type="scientific">viral metagenome</name>
    <dbReference type="NCBI Taxonomy" id="1070528"/>
    <lineage>
        <taxon>unclassified sequences</taxon>
        <taxon>metagenomes</taxon>
        <taxon>organismal metagenomes</taxon>
    </lineage>
</organism>
<feature type="compositionally biased region" description="Acidic residues" evidence="1">
    <location>
        <begin position="29"/>
        <end position="61"/>
    </location>
</feature>
<evidence type="ECO:0000313" key="2">
    <source>
        <dbReference type="EMBL" id="QJA55365.1"/>
    </source>
</evidence>
<evidence type="ECO:0000256" key="1">
    <source>
        <dbReference type="SAM" id="MobiDB-lite"/>
    </source>
</evidence>